<dbReference type="Pfam" id="PF07195">
    <property type="entry name" value="FliD_C"/>
    <property type="match status" value="1"/>
</dbReference>
<sequence length="586" mass="60728">MADSTVSSVTSLIAGQYNQPAITFTGLGSGIDSTSMIQKLVEAESGQIKQLTAWKDEWTAKIAALQTLNSKLSDLRTAAQAMKTLASFQAKNASVSNESVVTATASSSASSGTHQVLVNSLAKNEVEVHLGLAASDAVVNSSGASQVFAFSYAGGAPVSINVPDGTTLSGLADLINASGANPGVKATVLDMGEAYATDRYRLMLSGKDTGAPFTITIDDGLTTLNGSGGTANFTSTGFENPPPQQAQNAQVRLDGYPPAGWIERTSNTVGDLIPGVSLSLLQPAATPVQVAVTDDTNAMQEKITNLVNTYNDLLTYIQEQSKYDKATGKAGVLFGNYGLQIVKSQLSAIATGNAPGFADPQDHFLNLAQIGITTDADETSPTFGQLVMDQSALAAALSADPQAVANLMASYFVGASDDASGNITYYSSLPGITQPGIYSVTATVAGGVLTGGTINGHPAMVGGNTLTGASGYPEYGLAVQVNPTDGTHTGTVRLKLGLNGQFSEKLDDLLSASSGPVNILINNYQDIVGNIDEKIAFEQRRVDSYRQRLTQQFTRLEAVLSQLNDQSNYLASQIAKLGGSSSSNSG</sequence>
<dbReference type="AlphaFoldDB" id="A0A7C3UWU1"/>
<evidence type="ECO:0000256" key="1">
    <source>
        <dbReference type="ARBA" id="ARBA00009764"/>
    </source>
</evidence>
<evidence type="ECO:0000256" key="5">
    <source>
        <dbReference type="RuleBase" id="RU362066"/>
    </source>
</evidence>
<protein>
    <recommendedName>
        <fullName evidence="5">Flagellar hook-associated protein 2</fullName>
        <shortName evidence="5">HAP2</shortName>
    </recommendedName>
    <alternativeName>
        <fullName evidence="5">Flagellar cap protein</fullName>
    </alternativeName>
</protein>
<evidence type="ECO:0000259" key="6">
    <source>
        <dbReference type="Pfam" id="PF02465"/>
    </source>
</evidence>
<keyword evidence="3" id="KW-0175">Coiled coil</keyword>
<dbReference type="GO" id="GO:0009421">
    <property type="term" value="C:bacterial-type flagellum filament cap"/>
    <property type="evidence" value="ECO:0007669"/>
    <property type="project" value="InterPro"/>
</dbReference>
<gene>
    <name evidence="8" type="ORF">ENW96_03170</name>
</gene>
<evidence type="ECO:0000313" key="8">
    <source>
        <dbReference type="EMBL" id="HGF33377.1"/>
    </source>
</evidence>
<dbReference type="InterPro" id="IPR040026">
    <property type="entry name" value="FliD"/>
</dbReference>
<keyword evidence="4 5" id="KW-0975">Bacterial flagellum</keyword>
<dbReference type="GO" id="GO:0009424">
    <property type="term" value="C:bacterial-type flagellum hook"/>
    <property type="evidence" value="ECO:0007669"/>
    <property type="project" value="UniProtKB-UniRule"/>
</dbReference>
<comment type="similarity">
    <text evidence="1 5">Belongs to the FliD family.</text>
</comment>
<dbReference type="InterPro" id="IPR010809">
    <property type="entry name" value="FliD_C"/>
</dbReference>
<dbReference type="InterPro" id="IPR010810">
    <property type="entry name" value="Flagellin_hook_IN_motif"/>
</dbReference>
<accession>A0A7C3UWU1</accession>
<dbReference type="PANTHER" id="PTHR30288">
    <property type="entry name" value="FLAGELLAR CAP/ASSEMBLY PROTEIN FLID"/>
    <property type="match status" value="1"/>
</dbReference>
<dbReference type="GO" id="GO:0007155">
    <property type="term" value="P:cell adhesion"/>
    <property type="evidence" value="ECO:0007669"/>
    <property type="project" value="InterPro"/>
</dbReference>
<dbReference type="Pfam" id="PF02465">
    <property type="entry name" value="FliD_N"/>
    <property type="match status" value="1"/>
</dbReference>
<evidence type="ECO:0000256" key="4">
    <source>
        <dbReference type="ARBA" id="ARBA00023143"/>
    </source>
</evidence>
<dbReference type="PANTHER" id="PTHR30288:SF0">
    <property type="entry name" value="FLAGELLAR HOOK-ASSOCIATED PROTEIN 2"/>
    <property type="match status" value="1"/>
</dbReference>
<proteinExistence type="inferred from homology"/>
<dbReference type="EMBL" id="DTMF01000084">
    <property type="protein sequence ID" value="HGF33377.1"/>
    <property type="molecule type" value="Genomic_DNA"/>
</dbReference>
<comment type="subcellular location">
    <subcellularLocation>
        <location evidence="5">Secreted</location>
    </subcellularLocation>
    <subcellularLocation>
        <location evidence="5">Bacterial flagellum</location>
    </subcellularLocation>
</comment>
<dbReference type="GO" id="GO:0071973">
    <property type="term" value="P:bacterial-type flagellum-dependent cell motility"/>
    <property type="evidence" value="ECO:0007669"/>
    <property type="project" value="TreeGrafter"/>
</dbReference>
<feature type="domain" description="Flagellar hook-associated protein 2 C-terminal" evidence="7">
    <location>
        <begin position="246"/>
        <end position="564"/>
    </location>
</feature>
<evidence type="ECO:0000256" key="2">
    <source>
        <dbReference type="ARBA" id="ARBA00011255"/>
    </source>
</evidence>
<evidence type="ECO:0000259" key="7">
    <source>
        <dbReference type="Pfam" id="PF07195"/>
    </source>
</evidence>
<dbReference type="Pfam" id="PF07196">
    <property type="entry name" value="Flagellin_IN"/>
    <property type="match status" value="1"/>
</dbReference>
<evidence type="ECO:0000256" key="3">
    <source>
        <dbReference type="ARBA" id="ARBA00023054"/>
    </source>
</evidence>
<organism evidence="8">
    <name type="scientific">Desulfobacca acetoxidans</name>
    <dbReference type="NCBI Taxonomy" id="60893"/>
    <lineage>
        <taxon>Bacteria</taxon>
        <taxon>Pseudomonadati</taxon>
        <taxon>Thermodesulfobacteriota</taxon>
        <taxon>Desulfobaccia</taxon>
        <taxon>Desulfobaccales</taxon>
        <taxon>Desulfobaccaceae</taxon>
        <taxon>Desulfobacca</taxon>
    </lineage>
</organism>
<comment type="subunit">
    <text evidence="2 5">Homopentamer.</text>
</comment>
<keyword evidence="5" id="KW-0964">Secreted</keyword>
<comment type="caution">
    <text evidence="8">The sequence shown here is derived from an EMBL/GenBank/DDBJ whole genome shotgun (WGS) entry which is preliminary data.</text>
</comment>
<dbReference type="InterPro" id="IPR003481">
    <property type="entry name" value="FliD_N"/>
</dbReference>
<comment type="function">
    <text evidence="5">Required for morphogenesis and for the elongation of the flagellar filament by facilitating polymerization of the flagellin monomers at the tip of growing filament. Forms a capping structure, which prevents flagellin subunits (transported through the central channel of the flagellum) from leaking out without polymerization at the distal end.</text>
</comment>
<dbReference type="GO" id="GO:0005576">
    <property type="term" value="C:extracellular region"/>
    <property type="evidence" value="ECO:0007669"/>
    <property type="project" value="UniProtKB-SubCell"/>
</dbReference>
<feature type="domain" description="Flagellar hook-associated protein 2 N-terminal" evidence="6">
    <location>
        <begin position="29"/>
        <end position="124"/>
    </location>
</feature>
<reference evidence="8" key="1">
    <citation type="journal article" date="2020" name="mSystems">
        <title>Genome- and Community-Level Interaction Insights into Carbon Utilization and Element Cycling Functions of Hydrothermarchaeota in Hydrothermal Sediment.</title>
        <authorList>
            <person name="Zhou Z."/>
            <person name="Liu Y."/>
            <person name="Xu W."/>
            <person name="Pan J."/>
            <person name="Luo Z.H."/>
            <person name="Li M."/>
        </authorList>
    </citation>
    <scope>NUCLEOTIDE SEQUENCE [LARGE SCALE GENOMIC DNA]</scope>
    <source>
        <strain evidence="8">SpSt-897</strain>
    </source>
</reference>
<name>A0A7C3UWU1_9BACT</name>